<dbReference type="Proteomes" id="UP000886520">
    <property type="component" value="Chromosome 2"/>
</dbReference>
<dbReference type="PANTHER" id="PTHR15725">
    <property type="entry name" value="ZN-FINGER, C-X8-C-X5-C-X3-H TYPE-CONTAINING"/>
    <property type="match status" value="1"/>
</dbReference>
<keyword evidence="3 6" id="KW-0863">Zinc-finger</keyword>
<feature type="region of interest" description="Disordered" evidence="7">
    <location>
        <begin position="443"/>
        <end position="468"/>
    </location>
</feature>
<evidence type="ECO:0000313" key="9">
    <source>
        <dbReference type="EMBL" id="KAI5081812.1"/>
    </source>
</evidence>
<protein>
    <recommendedName>
        <fullName evidence="8">C3H1-type domain-containing protein</fullName>
    </recommendedName>
</protein>
<keyword evidence="4 6" id="KW-0862">Zinc</keyword>
<evidence type="ECO:0000259" key="8">
    <source>
        <dbReference type="PROSITE" id="PS50103"/>
    </source>
</evidence>
<dbReference type="GO" id="GO:0003729">
    <property type="term" value="F:mRNA binding"/>
    <property type="evidence" value="ECO:0007669"/>
    <property type="project" value="TreeGrafter"/>
</dbReference>
<evidence type="ECO:0000313" key="10">
    <source>
        <dbReference type="Proteomes" id="UP000886520"/>
    </source>
</evidence>
<reference evidence="9" key="1">
    <citation type="submission" date="2021-01" db="EMBL/GenBank/DDBJ databases">
        <title>Adiantum capillus-veneris genome.</title>
        <authorList>
            <person name="Fang Y."/>
            <person name="Liao Q."/>
        </authorList>
    </citation>
    <scope>NUCLEOTIDE SEQUENCE</scope>
    <source>
        <strain evidence="9">H3</strain>
        <tissue evidence="9">Leaf</tissue>
    </source>
</reference>
<dbReference type="InterPro" id="IPR041686">
    <property type="entry name" value="Znf-CCCH_3"/>
</dbReference>
<name>A0A9D4V930_ADICA</name>
<feature type="region of interest" description="Disordered" evidence="7">
    <location>
        <begin position="336"/>
        <end position="390"/>
    </location>
</feature>
<gene>
    <name evidence="9" type="ORF">GOP47_0001555</name>
</gene>
<proteinExistence type="predicted"/>
<evidence type="ECO:0000256" key="4">
    <source>
        <dbReference type="ARBA" id="ARBA00022833"/>
    </source>
</evidence>
<feature type="domain" description="C3H1-type" evidence="8">
    <location>
        <begin position="37"/>
        <end position="63"/>
    </location>
</feature>
<dbReference type="SMART" id="SM00356">
    <property type="entry name" value="ZnF_C3H1"/>
    <property type="match status" value="2"/>
</dbReference>
<feature type="zinc finger region" description="C3H1-type" evidence="6">
    <location>
        <begin position="6"/>
        <end position="35"/>
    </location>
</feature>
<dbReference type="Pfam" id="PF15663">
    <property type="entry name" value="zf-CCCH_3"/>
    <property type="match status" value="1"/>
</dbReference>
<dbReference type="AlphaFoldDB" id="A0A9D4V930"/>
<feature type="zinc finger region" description="C3H1-type" evidence="6">
    <location>
        <begin position="37"/>
        <end position="63"/>
    </location>
</feature>
<feature type="region of interest" description="Disordered" evidence="7">
    <location>
        <begin position="95"/>
        <end position="139"/>
    </location>
</feature>
<feature type="compositionally biased region" description="Basic and acidic residues" evidence="7">
    <location>
        <begin position="381"/>
        <end position="390"/>
    </location>
</feature>
<keyword evidence="2" id="KW-0677">Repeat</keyword>
<evidence type="ECO:0000256" key="2">
    <source>
        <dbReference type="ARBA" id="ARBA00022737"/>
    </source>
</evidence>
<dbReference type="Gene3D" id="4.10.1000.10">
    <property type="entry name" value="Zinc finger, CCCH-type"/>
    <property type="match status" value="1"/>
</dbReference>
<evidence type="ECO:0000256" key="6">
    <source>
        <dbReference type="PROSITE-ProRule" id="PRU00723"/>
    </source>
</evidence>
<feature type="compositionally biased region" description="Polar residues" evidence="7">
    <location>
        <begin position="99"/>
        <end position="115"/>
    </location>
</feature>
<feature type="compositionally biased region" description="Polar residues" evidence="7">
    <location>
        <begin position="443"/>
        <end position="462"/>
    </location>
</feature>
<comment type="caution">
    <text evidence="9">The sequence shown here is derived from an EMBL/GenBank/DDBJ whole genome shotgun (WGS) entry which is preliminary data.</text>
</comment>
<evidence type="ECO:0000256" key="5">
    <source>
        <dbReference type="ARBA" id="ARBA00023125"/>
    </source>
</evidence>
<evidence type="ECO:0000256" key="7">
    <source>
        <dbReference type="SAM" id="MobiDB-lite"/>
    </source>
</evidence>
<dbReference type="FunFam" id="4.10.1000.10:FF:000021">
    <property type="entry name" value="Zinc finger CCCH domain-containing protein 17"/>
    <property type="match status" value="1"/>
</dbReference>
<dbReference type="EMBL" id="JABFUD020000003">
    <property type="protein sequence ID" value="KAI5081812.1"/>
    <property type="molecule type" value="Genomic_DNA"/>
</dbReference>
<organism evidence="9 10">
    <name type="scientific">Adiantum capillus-veneris</name>
    <name type="common">Maidenhair fern</name>
    <dbReference type="NCBI Taxonomy" id="13818"/>
    <lineage>
        <taxon>Eukaryota</taxon>
        <taxon>Viridiplantae</taxon>
        <taxon>Streptophyta</taxon>
        <taxon>Embryophyta</taxon>
        <taxon>Tracheophyta</taxon>
        <taxon>Polypodiopsida</taxon>
        <taxon>Polypodiidae</taxon>
        <taxon>Polypodiales</taxon>
        <taxon>Pteridineae</taxon>
        <taxon>Pteridaceae</taxon>
        <taxon>Vittarioideae</taxon>
        <taxon>Adiantum</taxon>
    </lineage>
</organism>
<keyword evidence="10" id="KW-1185">Reference proteome</keyword>
<accession>A0A9D4V930</accession>
<evidence type="ECO:0000256" key="3">
    <source>
        <dbReference type="ARBA" id="ARBA00022771"/>
    </source>
</evidence>
<sequence>MGDEAQKRNTDCVYFLASPLTCKKGADCEYRHSEAARVNPRDCWYWLSGNCLNASCSFRHPPLDGRPGVSASNTSQVAGGPSSAATSTTATIAAVPSIPSTQTTVSAPSTVSEQPANGEGNGVSHAKQQSQDRKPATQIKAPVKAAFPSQEAGYVPSNVYKLSASGVPPPSSKRFAGNAGEKVEQISQVGRLKPAHNADDTTRHAQIVESRISQAHFSNECIDQFAVGEKGSMKGQLLHLGTTKQGRQSSATYAARASDTILSSEMQDPFYEPEGLHSARELHADDLRNHLKRKKNDTVCPSQLRDFHAKEFPKDRLVGGRLASRAVPVAESKDFVPVNSKRAKQEKESSTFSGPKSLAQIKAEKSKGATEGSSKAADSIDDCKSVETDPGEVKEVVESASELRVSLLPETGTGFVADHYGNLDEETKCELKKAICSVDSMHEGTSQNSRHGVGINDSNGLSSDLAPPRVSKQVETAVKNSSEMDVASISKGRHSLRKEATIGGNKHAHHAIEGNRSETDCKAWQFSFLTDVDDRFSCM</sequence>
<keyword evidence="5" id="KW-0238">DNA-binding</keyword>
<dbReference type="GO" id="GO:0003677">
    <property type="term" value="F:DNA binding"/>
    <property type="evidence" value="ECO:0007669"/>
    <property type="project" value="UniProtKB-KW"/>
</dbReference>
<dbReference type="PROSITE" id="PS50103">
    <property type="entry name" value="ZF_C3H1"/>
    <property type="match status" value="2"/>
</dbReference>
<evidence type="ECO:0000256" key="1">
    <source>
        <dbReference type="ARBA" id="ARBA00022723"/>
    </source>
</evidence>
<dbReference type="GO" id="GO:0008270">
    <property type="term" value="F:zinc ion binding"/>
    <property type="evidence" value="ECO:0007669"/>
    <property type="project" value="UniProtKB-KW"/>
</dbReference>
<dbReference type="InterPro" id="IPR000571">
    <property type="entry name" value="Znf_CCCH"/>
</dbReference>
<keyword evidence="1 6" id="KW-0479">Metal-binding</keyword>
<feature type="domain" description="C3H1-type" evidence="8">
    <location>
        <begin position="6"/>
        <end position="35"/>
    </location>
</feature>
<dbReference type="OrthoDB" id="5395350at2759"/>
<dbReference type="PANTHER" id="PTHR15725:SF14">
    <property type="entry name" value="ZINC FINGER CCCH DOMAIN-CONTAINING PROTEIN 11A"/>
    <property type="match status" value="1"/>
</dbReference>